<name>A0AAV4PQ62_CAEEX</name>
<comment type="caution">
    <text evidence="2">The sequence shown here is derived from an EMBL/GenBank/DDBJ whole genome shotgun (WGS) entry which is preliminary data.</text>
</comment>
<dbReference type="AlphaFoldDB" id="A0AAV4PQ62"/>
<feature type="transmembrane region" description="Helical" evidence="1">
    <location>
        <begin position="93"/>
        <end position="112"/>
    </location>
</feature>
<evidence type="ECO:0000313" key="3">
    <source>
        <dbReference type="Proteomes" id="UP001054945"/>
    </source>
</evidence>
<protein>
    <submittedName>
        <fullName evidence="2">Uncharacterized protein</fullName>
    </submittedName>
</protein>
<accession>A0AAV4PQ62</accession>
<sequence length="203" mass="22442">MVISTLQRFGTLCMFVGSIFYNIFMLHPSHALEIGFFQLVASMSIIVIGSILSCGLKAMDDRFLKTLGINLYIIGFGYIFHSLFVAVTTMSTYSHAVIGGILLIVAVIFIYLGKGKPTTTSTRFPLLLVIFCSVLITIMHGINIPAAILIVHDKAVVALIISTMFVLNWILLYYISTIKTQNIPAEPDVIFIGRDNIFDILIS</sequence>
<feature type="transmembrane region" description="Helical" evidence="1">
    <location>
        <begin position="124"/>
        <end position="150"/>
    </location>
</feature>
<evidence type="ECO:0000313" key="2">
    <source>
        <dbReference type="EMBL" id="GIX98301.1"/>
    </source>
</evidence>
<organism evidence="2 3">
    <name type="scientific">Caerostris extrusa</name>
    <name type="common">Bark spider</name>
    <name type="synonym">Caerostris bankana</name>
    <dbReference type="NCBI Taxonomy" id="172846"/>
    <lineage>
        <taxon>Eukaryota</taxon>
        <taxon>Metazoa</taxon>
        <taxon>Ecdysozoa</taxon>
        <taxon>Arthropoda</taxon>
        <taxon>Chelicerata</taxon>
        <taxon>Arachnida</taxon>
        <taxon>Araneae</taxon>
        <taxon>Araneomorphae</taxon>
        <taxon>Entelegynae</taxon>
        <taxon>Araneoidea</taxon>
        <taxon>Araneidae</taxon>
        <taxon>Caerostris</taxon>
    </lineage>
</organism>
<dbReference type="Proteomes" id="UP001054945">
    <property type="component" value="Unassembled WGS sequence"/>
</dbReference>
<evidence type="ECO:0000256" key="1">
    <source>
        <dbReference type="SAM" id="Phobius"/>
    </source>
</evidence>
<keyword evidence="1" id="KW-0472">Membrane</keyword>
<keyword evidence="1" id="KW-1133">Transmembrane helix</keyword>
<feature type="transmembrane region" description="Helical" evidence="1">
    <location>
        <begin position="9"/>
        <end position="28"/>
    </location>
</feature>
<keyword evidence="1" id="KW-0812">Transmembrane</keyword>
<gene>
    <name evidence="2" type="primary">AVEN_211218_1</name>
    <name evidence="2" type="ORF">CEXT_168981</name>
</gene>
<feature type="transmembrane region" description="Helical" evidence="1">
    <location>
        <begin position="67"/>
        <end position="87"/>
    </location>
</feature>
<proteinExistence type="predicted"/>
<feature type="transmembrane region" description="Helical" evidence="1">
    <location>
        <begin position="156"/>
        <end position="175"/>
    </location>
</feature>
<reference evidence="2 3" key="1">
    <citation type="submission" date="2021-06" db="EMBL/GenBank/DDBJ databases">
        <title>Caerostris extrusa draft genome.</title>
        <authorList>
            <person name="Kono N."/>
            <person name="Arakawa K."/>
        </authorList>
    </citation>
    <scope>NUCLEOTIDE SEQUENCE [LARGE SCALE GENOMIC DNA]</scope>
</reference>
<dbReference type="EMBL" id="BPLR01004887">
    <property type="protein sequence ID" value="GIX98301.1"/>
    <property type="molecule type" value="Genomic_DNA"/>
</dbReference>
<keyword evidence="3" id="KW-1185">Reference proteome</keyword>
<feature type="transmembrane region" description="Helical" evidence="1">
    <location>
        <begin position="34"/>
        <end position="55"/>
    </location>
</feature>